<reference evidence="1 2" key="1">
    <citation type="submission" date="2018-04" db="EMBL/GenBank/DDBJ databases">
        <title>Complete genome uncultured novel isolate.</title>
        <authorList>
            <person name="Merlino G."/>
        </authorList>
    </citation>
    <scope>NUCLEOTIDE SEQUENCE [LARGE SCALE GENOMIC DNA]</scope>
    <source>
        <strain evidence="2">R1DC9</strain>
    </source>
</reference>
<name>A0A4D7JMM5_9BACT</name>
<dbReference type="PANTHER" id="PTHR21174:SF0">
    <property type="entry name" value="HD PHOSPHOHYDROLASE FAMILY PROTEIN-RELATED"/>
    <property type="match status" value="1"/>
</dbReference>
<evidence type="ECO:0000313" key="2">
    <source>
        <dbReference type="Proteomes" id="UP000298616"/>
    </source>
</evidence>
<evidence type="ECO:0008006" key="3">
    <source>
        <dbReference type="Google" id="ProtNLM"/>
    </source>
</evidence>
<dbReference type="AlphaFoldDB" id="A0A4D7JMM5"/>
<dbReference type="EMBL" id="CP028923">
    <property type="protein sequence ID" value="QCK17079.1"/>
    <property type="molecule type" value="Genomic_DNA"/>
</dbReference>
<dbReference type="SUPFAM" id="SSF109604">
    <property type="entry name" value="HD-domain/PDEase-like"/>
    <property type="match status" value="1"/>
</dbReference>
<keyword evidence="2" id="KW-1185">Reference proteome</keyword>
<organism evidence="1 2">
    <name type="scientific">Mangrovivirga cuniculi</name>
    <dbReference type="NCBI Taxonomy" id="2715131"/>
    <lineage>
        <taxon>Bacteria</taxon>
        <taxon>Pseudomonadati</taxon>
        <taxon>Bacteroidota</taxon>
        <taxon>Cytophagia</taxon>
        <taxon>Cytophagales</taxon>
        <taxon>Mangrovivirgaceae</taxon>
        <taxon>Mangrovivirga</taxon>
    </lineage>
</organism>
<sequence length="203" mass="24098">MIKNNFLKLIGEYSANPDYNMNCWKEIEKNYTSGSRYYHTLEHLSNMINEMENVESEIQNKDALLFSIYYHDIIYKATKGNNEHQSALLFKRRVSKTSFPHIAECIAQIEATKEHKLSSDKDTNILLDLDLSILGASPEEYKRYCQNVRKEYWIYPNFIYKKGRKKALKHILELDPIYKTEYFKDKYEARAKENLKDELSQLS</sequence>
<dbReference type="KEGG" id="fpf:DCC35_13100"/>
<dbReference type="Proteomes" id="UP000298616">
    <property type="component" value="Chromosome"/>
</dbReference>
<protein>
    <recommendedName>
        <fullName evidence="3">Metal-dependent HD superfamily phosphohydrolase</fullName>
    </recommendedName>
</protein>
<dbReference type="OrthoDB" id="9808993at2"/>
<proteinExistence type="predicted"/>
<dbReference type="InterPro" id="IPR009218">
    <property type="entry name" value="HD_phosphohydro"/>
</dbReference>
<dbReference type="RefSeq" id="WP_137091209.1">
    <property type="nucleotide sequence ID" value="NZ_CP028923.1"/>
</dbReference>
<gene>
    <name evidence="1" type="ORF">DCC35_13100</name>
</gene>
<dbReference type="PANTHER" id="PTHR21174">
    <property type="match status" value="1"/>
</dbReference>
<evidence type="ECO:0000313" key="1">
    <source>
        <dbReference type="EMBL" id="QCK17079.1"/>
    </source>
</evidence>
<accession>A0A4D7JMM5</accession>
<dbReference type="PIRSF" id="PIRSF035170">
    <property type="entry name" value="HD_phosphohydro"/>
    <property type="match status" value="1"/>
</dbReference>